<dbReference type="InterPro" id="IPR018838">
    <property type="entry name" value="ZGRF1-like_N"/>
</dbReference>
<sequence length="899" mass="97357">MSTTTSSHFAASPTAAAGTSAPVLEYLCLFTHDLRRKQKRWQDGRLKYHTFNRRIMAYDDRGNFIGDMHWRSDWDFDAGEEIQLERGAVIVQVSDCIGQQSQDLSELVDKRVQEKEQRARQKEQRGANMPSLPTPRRAPELRPDQPASGTHPIRHRPLTALIGTPTGHHGRAVVPSDSPFEQRRRIDDTAVNEDAQRPTKRRRHEDTPPSKLGYAQSLFGTALTLSGAPSSSARLPSQPMPSQTLQRSAPLRVSPLPSPEAEDRNIPASTSSDDCRNAAGRVPLRPIDDQRTNVDSNATNRRSAKGARIRNSLPPRTEKASTASTPKQRPRPASPPEETTDSTLSGDDFPMGAPRVTEQSPVAPPHSPGSRSTSRHLLDRSTIRKRPSVQAKPMRPPLDSSIEVDMLPVQQEPKALDNNPLRTELRLKPRKKRGLLVVSEQASAKPTEEIVEELLPTAIPPSVSGNYHRKAAKRKVDEPLRPSTTPRSGAEAPGRSISHPDSSLALKSGRCRGDGHDMYEAGDGVDDVDKMQNEEQQVDLGCNADVSARKSKKKRNRGKTVSVAHPVDDPVGEPQSAAKEQGDANTNEHGTIEARTALPPAPRLVKLSRKSVRSKELIGFVFDDIDARGGNGSFSINFPDQSRTKDPDSHATPPAPIQAGVYDPRTAIGKDRQPVDFSDDGVTDAALNDNACFTLPLGADSVQSAPGRNQSPLQQLSPVRVERLEPCAQGMIKDKGIDVAPPAEKGDREAYQPAPDDISTVPPTLPKEKQVTRGPPLGQCGGQEAGVKTIATEDDFQLGLAPQGPPKLVNPATRGRKAALKSHAAGQVPQPILPADIGVQVGQIPQREQPKTTGAGCTASGINKALPKIKMTFPGFVSAKGGGPWSREAHDLLETGRPS</sequence>
<accession>A0A1J7ITN5</accession>
<feature type="compositionally biased region" description="Basic and acidic residues" evidence="1">
    <location>
        <begin position="112"/>
        <end position="125"/>
    </location>
</feature>
<feature type="region of interest" description="Disordered" evidence="1">
    <location>
        <begin position="459"/>
        <end position="525"/>
    </location>
</feature>
<dbReference type="STRING" id="1408157.A0A1J7ITN5"/>
<dbReference type="InterPro" id="IPR052800">
    <property type="entry name" value="DNA_Repair_Helicase_ZGRF1"/>
</dbReference>
<feature type="region of interest" description="Disordered" evidence="1">
    <location>
        <begin position="537"/>
        <end position="598"/>
    </location>
</feature>
<protein>
    <recommendedName>
        <fullName evidence="2">5'-3' DNA helicase ZGRF1-like N-terminal domain-containing protein</fullName>
    </recommendedName>
</protein>
<name>A0A1J7ITN5_9PEZI</name>
<gene>
    <name evidence="3" type="ORF">CONLIGDRAFT_287825</name>
</gene>
<dbReference type="Pfam" id="PF10382">
    <property type="entry name" value="ZGRF1-like_N"/>
    <property type="match status" value="1"/>
</dbReference>
<dbReference type="EMBL" id="KV875096">
    <property type="protein sequence ID" value="OIW30677.1"/>
    <property type="molecule type" value="Genomic_DNA"/>
</dbReference>
<evidence type="ECO:0000259" key="2">
    <source>
        <dbReference type="Pfam" id="PF10382"/>
    </source>
</evidence>
<proteinExistence type="predicted"/>
<feature type="region of interest" description="Disordered" evidence="1">
    <location>
        <begin position="112"/>
        <end position="213"/>
    </location>
</feature>
<feature type="region of interest" description="Disordered" evidence="1">
    <location>
        <begin position="732"/>
        <end position="783"/>
    </location>
</feature>
<dbReference type="OrthoDB" id="6513042at2759"/>
<dbReference type="AlphaFoldDB" id="A0A1J7ITN5"/>
<dbReference type="Proteomes" id="UP000182658">
    <property type="component" value="Unassembled WGS sequence"/>
</dbReference>
<feature type="compositionally biased region" description="Basic residues" evidence="1">
    <location>
        <begin position="549"/>
        <end position="558"/>
    </location>
</feature>
<feature type="region of interest" description="Disordered" evidence="1">
    <location>
        <begin position="879"/>
        <end position="899"/>
    </location>
</feature>
<feature type="compositionally biased region" description="Basic and acidic residues" evidence="1">
    <location>
        <begin position="887"/>
        <end position="899"/>
    </location>
</feature>
<organism evidence="3 4">
    <name type="scientific">Coniochaeta ligniaria NRRL 30616</name>
    <dbReference type="NCBI Taxonomy" id="1408157"/>
    <lineage>
        <taxon>Eukaryota</taxon>
        <taxon>Fungi</taxon>
        <taxon>Dikarya</taxon>
        <taxon>Ascomycota</taxon>
        <taxon>Pezizomycotina</taxon>
        <taxon>Sordariomycetes</taxon>
        <taxon>Sordariomycetidae</taxon>
        <taxon>Coniochaetales</taxon>
        <taxon>Coniochaetaceae</taxon>
        <taxon>Coniochaeta</taxon>
    </lineage>
</organism>
<reference evidence="3 4" key="1">
    <citation type="submission" date="2016-10" db="EMBL/GenBank/DDBJ databases">
        <title>Draft genome sequence of Coniochaeta ligniaria NRRL30616, a lignocellulolytic fungus for bioabatement of inhibitors in plant biomass hydrolysates.</title>
        <authorList>
            <consortium name="DOE Joint Genome Institute"/>
            <person name="Jimenez D.J."/>
            <person name="Hector R.E."/>
            <person name="Riley R."/>
            <person name="Sun H."/>
            <person name="Grigoriev I.V."/>
            <person name="Van Elsas J.D."/>
            <person name="Nichols N.N."/>
        </authorList>
    </citation>
    <scope>NUCLEOTIDE SEQUENCE [LARGE SCALE GENOMIC DNA]</scope>
    <source>
        <strain evidence="3 4">NRRL 30616</strain>
    </source>
</reference>
<dbReference type="GO" id="GO:0006302">
    <property type="term" value="P:double-strand break repair"/>
    <property type="evidence" value="ECO:0007669"/>
    <property type="project" value="TreeGrafter"/>
</dbReference>
<evidence type="ECO:0000256" key="1">
    <source>
        <dbReference type="SAM" id="MobiDB-lite"/>
    </source>
</evidence>
<feature type="compositionally biased region" description="Polar residues" evidence="1">
    <location>
        <begin position="225"/>
        <end position="247"/>
    </location>
</feature>
<feature type="domain" description="5'-3' DNA helicase ZGRF1-like N-terminal" evidence="2">
    <location>
        <begin position="23"/>
        <end position="104"/>
    </location>
</feature>
<evidence type="ECO:0000313" key="3">
    <source>
        <dbReference type="EMBL" id="OIW30677.1"/>
    </source>
</evidence>
<keyword evidence="4" id="KW-1185">Reference proteome</keyword>
<dbReference type="GO" id="GO:0035861">
    <property type="term" value="C:site of double-strand break"/>
    <property type="evidence" value="ECO:0007669"/>
    <property type="project" value="TreeGrafter"/>
</dbReference>
<dbReference type="GO" id="GO:0005634">
    <property type="term" value="C:nucleus"/>
    <property type="evidence" value="ECO:0007669"/>
    <property type="project" value="TreeGrafter"/>
</dbReference>
<feature type="region of interest" description="Disordered" evidence="1">
    <location>
        <begin position="225"/>
        <end position="425"/>
    </location>
</feature>
<dbReference type="InParanoid" id="A0A1J7ITN5"/>
<dbReference type="PANTHER" id="PTHR28535:SF1">
    <property type="entry name" value="PROTEIN ZGRF1"/>
    <property type="match status" value="1"/>
</dbReference>
<evidence type="ECO:0000313" key="4">
    <source>
        <dbReference type="Proteomes" id="UP000182658"/>
    </source>
</evidence>
<feature type="region of interest" description="Disordered" evidence="1">
    <location>
        <begin position="628"/>
        <end position="682"/>
    </location>
</feature>
<dbReference type="PANTHER" id="PTHR28535">
    <property type="entry name" value="ZINC FINGER GRF-TYPE CONTAINING 1"/>
    <property type="match status" value="1"/>
</dbReference>